<proteinExistence type="inferred from homology"/>
<evidence type="ECO:0000256" key="3">
    <source>
        <dbReference type="ARBA" id="ARBA00022475"/>
    </source>
</evidence>
<keyword evidence="10" id="KW-1185">Reference proteome</keyword>
<dbReference type="STRING" id="189381.GCA_900166615_00220"/>
<dbReference type="NCBIfam" id="TIGR03927">
    <property type="entry name" value="T7SS_EssA_Firm"/>
    <property type="match status" value="1"/>
</dbReference>
<evidence type="ECO:0000256" key="7">
    <source>
        <dbReference type="SAM" id="Phobius"/>
    </source>
</evidence>
<sequence length="162" mass="17904">MMKPMKAKILLVAILASLFIMGAPVQANTDIEDLVPNDYQDNKFRKNTDLIHERNLYNNERSNIPEEQKGLTFDGTGSDTSGERLEALFQGTEKDTNTIKAKADNLKLFSETETAKLGSLEEQGENSSSLSLLIIIFAGICIVLLIVVMIAWARTGQNVKKA</sequence>
<keyword evidence="8" id="KW-0732">Signal</keyword>
<comment type="similarity">
    <text evidence="2">Belongs to the EssA family.</text>
</comment>
<reference evidence="10" key="1">
    <citation type="submission" date="2015-07" db="EMBL/GenBank/DDBJ databases">
        <title>Fjat-14235 jcm11544.</title>
        <authorList>
            <person name="Liu B."/>
            <person name="Wang J."/>
            <person name="Zhu Y."/>
            <person name="Liu G."/>
            <person name="Chen Q."/>
            <person name="Chen Z."/>
            <person name="Lan J."/>
            <person name="Che J."/>
            <person name="Ge C."/>
            <person name="Shi H."/>
            <person name="Pan Z."/>
            <person name="Liu X."/>
        </authorList>
    </citation>
    <scope>NUCLEOTIDE SEQUENCE [LARGE SCALE GENOMIC DNA]</scope>
    <source>
        <strain evidence="10">JCM 11544</strain>
    </source>
</reference>
<feature type="transmembrane region" description="Helical" evidence="7">
    <location>
        <begin position="130"/>
        <end position="153"/>
    </location>
</feature>
<evidence type="ECO:0008006" key="11">
    <source>
        <dbReference type="Google" id="ProtNLM"/>
    </source>
</evidence>
<evidence type="ECO:0000256" key="4">
    <source>
        <dbReference type="ARBA" id="ARBA00022692"/>
    </source>
</evidence>
<keyword evidence="4 7" id="KW-0812">Transmembrane</keyword>
<dbReference type="PATRIC" id="fig|189381.12.peg.3530"/>
<dbReference type="EMBL" id="LGUE01000008">
    <property type="protein sequence ID" value="KON83113.1"/>
    <property type="molecule type" value="Genomic_DNA"/>
</dbReference>
<name>A0A0M0G020_9BACI</name>
<dbReference type="GO" id="GO:0005886">
    <property type="term" value="C:plasma membrane"/>
    <property type="evidence" value="ECO:0007669"/>
    <property type="project" value="UniProtKB-SubCell"/>
</dbReference>
<keyword evidence="6 7" id="KW-0472">Membrane</keyword>
<feature type="chain" id="PRO_5005599163" description="Type VII secretion protein EssA" evidence="8">
    <location>
        <begin position="28"/>
        <end position="162"/>
    </location>
</feature>
<protein>
    <recommendedName>
        <fullName evidence="11">Type VII secretion protein EssA</fullName>
    </recommendedName>
</protein>
<dbReference type="InterPro" id="IPR034026">
    <property type="entry name" value="EssA"/>
</dbReference>
<keyword evidence="5 7" id="KW-1133">Transmembrane helix</keyword>
<dbReference type="Pfam" id="PF10661">
    <property type="entry name" value="EssA"/>
    <property type="match status" value="1"/>
</dbReference>
<accession>A0A0M0G020</accession>
<evidence type="ECO:0000313" key="9">
    <source>
        <dbReference type="EMBL" id="KON83113.1"/>
    </source>
</evidence>
<evidence type="ECO:0000256" key="2">
    <source>
        <dbReference type="ARBA" id="ARBA00008570"/>
    </source>
</evidence>
<evidence type="ECO:0000256" key="5">
    <source>
        <dbReference type="ARBA" id="ARBA00022989"/>
    </source>
</evidence>
<dbReference type="Proteomes" id="UP000037405">
    <property type="component" value="Unassembled WGS sequence"/>
</dbReference>
<evidence type="ECO:0000256" key="8">
    <source>
        <dbReference type="SAM" id="SignalP"/>
    </source>
</evidence>
<comment type="caution">
    <text evidence="9">The sequence shown here is derived from an EMBL/GenBank/DDBJ whole genome shotgun (WGS) entry which is preliminary data.</text>
</comment>
<keyword evidence="3" id="KW-1003">Cell membrane</keyword>
<dbReference type="InterPro" id="IPR018920">
    <property type="entry name" value="EssA/YueC"/>
</dbReference>
<comment type="subcellular location">
    <subcellularLocation>
        <location evidence="1">Cell membrane</location>
        <topology evidence="1">Single-pass membrane protein</topology>
    </subcellularLocation>
</comment>
<feature type="signal peptide" evidence="8">
    <location>
        <begin position="1"/>
        <end position="27"/>
    </location>
</feature>
<dbReference type="AlphaFoldDB" id="A0A0M0G020"/>
<evidence type="ECO:0000256" key="1">
    <source>
        <dbReference type="ARBA" id="ARBA00004162"/>
    </source>
</evidence>
<gene>
    <name evidence="9" type="ORF">AF331_19985</name>
</gene>
<organism evidence="9 10">
    <name type="scientific">Rossellomorea marisflavi</name>
    <dbReference type="NCBI Taxonomy" id="189381"/>
    <lineage>
        <taxon>Bacteria</taxon>
        <taxon>Bacillati</taxon>
        <taxon>Bacillota</taxon>
        <taxon>Bacilli</taxon>
        <taxon>Bacillales</taxon>
        <taxon>Bacillaceae</taxon>
        <taxon>Rossellomorea</taxon>
    </lineage>
</organism>
<evidence type="ECO:0000256" key="6">
    <source>
        <dbReference type="ARBA" id="ARBA00023136"/>
    </source>
</evidence>
<evidence type="ECO:0000313" key="10">
    <source>
        <dbReference type="Proteomes" id="UP000037405"/>
    </source>
</evidence>